<name>A0A267DIT6_9PLAT</name>
<keyword evidence="3" id="KW-1185">Reference proteome</keyword>
<dbReference type="EMBL" id="NIVC01003955">
    <property type="protein sequence ID" value="PAA49181.1"/>
    <property type="molecule type" value="Genomic_DNA"/>
</dbReference>
<dbReference type="AlphaFoldDB" id="A0A267DIT6"/>
<protein>
    <submittedName>
        <fullName evidence="2">Uncharacterized protein</fullName>
    </submittedName>
</protein>
<dbReference type="Proteomes" id="UP000215902">
    <property type="component" value="Unassembled WGS sequence"/>
</dbReference>
<proteinExistence type="predicted"/>
<reference evidence="2 3" key="1">
    <citation type="submission" date="2017-06" db="EMBL/GenBank/DDBJ databases">
        <title>A platform for efficient transgenesis in Macrostomum lignano, a flatworm model organism for stem cell research.</title>
        <authorList>
            <person name="Berezikov E."/>
        </authorList>
    </citation>
    <scope>NUCLEOTIDE SEQUENCE [LARGE SCALE GENOMIC DNA]</scope>
    <source>
        <strain evidence="2">DV1</strain>
        <tissue evidence="2">Whole organism</tissue>
    </source>
</reference>
<gene>
    <name evidence="2" type="ORF">BOX15_Mlig029929g1</name>
</gene>
<sequence length="414" mass="47470">MDNQEFRIFETKLTERAVEEIEGLMEHECFRNCSKLKRSVALMVVLTYEPNQDKPFFQLHKRLASLFTSLTSAHQGQEQRISFRRPIIRRNQGLIIMDEMVEQCLCTWLYDDLAVSVDIPNNYNKAFQSSMMYMIVADIHRYFSARFEDPLAAVEIPCFLDTFLNSSVNNQGNLGALVGEYVALNVICFESQRLEDNYSYSCETYKFDFAINDGTQETKVSVKSVNFSPVQHFENPRGFDLWDPNRTCDTAKMVRVAEGENVLLHSCDCEPCTRGPLQRIVIRQSMITGNAVSLKNLKCERRETLEKVITNWLPKDAFVRDSDSNSTGSDESDDEDSDDGDEDQDNGDPELVVVTLVAARMFFELRYALCSFQQNRFRHPMRFRLRENLIGSMGQIGPTISSMPGLIDRSAAFQ</sequence>
<evidence type="ECO:0000313" key="3">
    <source>
        <dbReference type="Proteomes" id="UP000215902"/>
    </source>
</evidence>
<evidence type="ECO:0000256" key="1">
    <source>
        <dbReference type="SAM" id="MobiDB-lite"/>
    </source>
</evidence>
<feature type="compositionally biased region" description="Acidic residues" evidence="1">
    <location>
        <begin position="330"/>
        <end position="348"/>
    </location>
</feature>
<evidence type="ECO:0000313" key="2">
    <source>
        <dbReference type="EMBL" id="PAA49181.1"/>
    </source>
</evidence>
<accession>A0A267DIT6</accession>
<comment type="caution">
    <text evidence="2">The sequence shown here is derived from an EMBL/GenBank/DDBJ whole genome shotgun (WGS) entry which is preliminary data.</text>
</comment>
<feature type="region of interest" description="Disordered" evidence="1">
    <location>
        <begin position="320"/>
        <end position="349"/>
    </location>
</feature>
<organism evidence="2 3">
    <name type="scientific">Macrostomum lignano</name>
    <dbReference type="NCBI Taxonomy" id="282301"/>
    <lineage>
        <taxon>Eukaryota</taxon>
        <taxon>Metazoa</taxon>
        <taxon>Spiralia</taxon>
        <taxon>Lophotrochozoa</taxon>
        <taxon>Platyhelminthes</taxon>
        <taxon>Rhabditophora</taxon>
        <taxon>Macrostomorpha</taxon>
        <taxon>Macrostomida</taxon>
        <taxon>Macrostomidae</taxon>
        <taxon>Macrostomum</taxon>
    </lineage>
</organism>